<dbReference type="CDD" id="cd07986">
    <property type="entry name" value="LPLAT_ACT14924-like"/>
    <property type="match status" value="1"/>
</dbReference>
<accession>A0NWQ1</accession>
<feature type="domain" description="Phospholipid/glycerol acyltransferase" evidence="1">
    <location>
        <begin position="99"/>
        <end position="222"/>
    </location>
</feature>
<dbReference type="InterPro" id="IPR045746">
    <property type="entry name" value="ACT14924-like_Acyltransf_dom"/>
</dbReference>
<dbReference type="eggNOG" id="COG0204">
    <property type="taxonomic scope" value="Bacteria"/>
</dbReference>
<sequence length="301" mass="33965">MSGIGFRICYRFIRVKTTAVNYAEFSYANPQHPPLKRWTIRTIEGLSGRRKLVSIYEVWKETMVGTSDYIWNDLLGLINLNVSVADGEWPPKDLPEGPLVLIANHPYGIGDGLAILALAEKLGRPFKILINNELLKVPEVRPFSLPVDFEETKEALKTNMATRKEALRLLQEGTTIIVFPGGGVATAAKPFGRAEELPWKTFTAKMIRSSRATVLPLYFDGQNSWLFHLVSKYSLTLRLALLVREFRRILGSVMTARAGRAIPFETLSGFGDQKEIMDFLQTKVMEMAPPARSRRLLGRRQ</sequence>
<evidence type="ECO:0000313" key="2">
    <source>
        <dbReference type="EMBL" id="EAV42972.1"/>
    </source>
</evidence>
<evidence type="ECO:0000313" key="3">
    <source>
        <dbReference type="Proteomes" id="UP000004848"/>
    </source>
</evidence>
<dbReference type="InterPro" id="IPR002123">
    <property type="entry name" value="Plipid/glycerol_acylTrfase"/>
</dbReference>
<reference evidence="2 3" key="1">
    <citation type="submission" date="2006-05" db="EMBL/GenBank/DDBJ databases">
        <authorList>
            <person name="King G."/>
            <person name="Ferriera S."/>
            <person name="Johnson J."/>
            <person name="Kravitz S."/>
            <person name="Beeson K."/>
            <person name="Sutton G."/>
            <person name="Rogers Y.-H."/>
            <person name="Friedman R."/>
            <person name="Frazier M."/>
            <person name="Venter J.C."/>
        </authorList>
    </citation>
    <scope>NUCLEOTIDE SEQUENCE [LARGE SCALE GENOMIC DNA]</scope>
    <source>
        <strain evidence="3">ATCC 25650 / DSM 13394 / JCM 20685 / NBRC 16684 / NCIMB 2208 / IAM 12614 / B1</strain>
    </source>
</reference>
<dbReference type="RefSeq" id="WP_006936567.1">
    <property type="nucleotide sequence ID" value="NZ_AAUW01000012.1"/>
</dbReference>
<gene>
    <name evidence="2" type="ORF">SIAM614_16547</name>
</gene>
<comment type="caution">
    <text evidence="2">The sequence shown here is derived from an EMBL/GenBank/DDBJ whole genome shotgun (WGS) entry which is preliminary data.</text>
</comment>
<dbReference type="AlphaFoldDB" id="A0NWQ1"/>
<dbReference type="EMBL" id="AAUW01000012">
    <property type="protein sequence ID" value="EAV42972.1"/>
    <property type="molecule type" value="Genomic_DNA"/>
</dbReference>
<dbReference type="GeneID" id="68847797"/>
<dbReference type="GO" id="GO:0016746">
    <property type="term" value="F:acyltransferase activity"/>
    <property type="evidence" value="ECO:0007669"/>
    <property type="project" value="InterPro"/>
</dbReference>
<evidence type="ECO:0000259" key="1">
    <source>
        <dbReference type="SMART" id="SM00563"/>
    </source>
</evidence>
<protein>
    <recommendedName>
        <fullName evidence="1">Phospholipid/glycerol acyltransferase domain-containing protein</fullName>
    </recommendedName>
</protein>
<proteinExistence type="predicted"/>
<organism evidence="2 3">
    <name type="scientific">Roseibium aggregatum (strain ATCC 25650 / DSM 13394 / JCM 20685 / NBRC 16684 / NCIMB 2208 / IAM 12614 / B1)</name>
    <name type="common">Stappia aggregata</name>
    <dbReference type="NCBI Taxonomy" id="384765"/>
    <lineage>
        <taxon>Bacteria</taxon>
        <taxon>Pseudomonadati</taxon>
        <taxon>Pseudomonadota</taxon>
        <taxon>Alphaproteobacteria</taxon>
        <taxon>Hyphomicrobiales</taxon>
        <taxon>Stappiaceae</taxon>
        <taxon>Roseibium</taxon>
    </lineage>
</organism>
<dbReference type="Proteomes" id="UP000004848">
    <property type="component" value="Unassembled WGS sequence"/>
</dbReference>
<dbReference type="SMART" id="SM00563">
    <property type="entry name" value="PlsC"/>
    <property type="match status" value="1"/>
</dbReference>
<dbReference type="Pfam" id="PF01553">
    <property type="entry name" value="Acyltransferase"/>
    <property type="match status" value="1"/>
</dbReference>
<name>A0NWQ1_ROSAI</name>
<dbReference type="SUPFAM" id="SSF69593">
    <property type="entry name" value="Glycerol-3-phosphate (1)-acyltransferase"/>
    <property type="match status" value="1"/>
</dbReference>